<evidence type="ECO:0000313" key="1">
    <source>
        <dbReference type="EMBL" id="CAD8093457.1"/>
    </source>
</evidence>
<gene>
    <name evidence="1" type="ORF">PPRIM_AZ9-3.1.T0930086</name>
</gene>
<organism evidence="1 2">
    <name type="scientific">Paramecium primaurelia</name>
    <dbReference type="NCBI Taxonomy" id="5886"/>
    <lineage>
        <taxon>Eukaryota</taxon>
        <taxon>Sar</taxon>
        <taxon>Alveolata</taxon>
        <taxon>Ciliophora</taxon>
        <taxon>Intramacronucleata</taxon>
        <taxon>Oligohymenophorea</taxon>
        <taxon>Peniculida</taxon>
        <taxon>Parameciidae</taxon>
        <taxon>Paramecium</taxon>
    </lineage>
</organism>
<sequence>MNERLDTQDQTDISILDKDKKLIRRNRLRLDKFNHPIIKGVKGKRIVFRDAIEGRNLCDIYLVQKYIEKKEQNIKCRCACSIQ</sequence>
<dbReference type="Proteomes" id="UP000688137">
    <property type="component" value="Unassembled WGS sequence"/>
</dbReference>
<evidence type="ECO:0000313" key="2">
    <source>
        <dbReference type="Proteomes" id="UP000688137"/>
    </source>
</evidence>
<keyword evidence="2" id="KW-1185">Reference proteome</keyword>
<reference evidence="1" key="1">
    <citation type="submission" date="2021-01" db="EMBL/GenBank/DDBJ databases">
        <authorList>
            <consortium name="Genoscope - CEA"/>
            <person name="William W."/>
        </authorList>
    </citation>
    <scope>NUCLEOTIDE SEQUENCE</scope>
</reference>
<accession>A0A8S1NJU4</accession>
<dbReference type="AlphaFoldDB" id="A0A8S1NJU4"/>
<proteinExistence type="predicted"/>
<protein>
    <submittedName>
        <fullName evidence="1">Uncharacterized protein</fullName>
    </submittedName>
</protein>
<dbReference type="EMBL" id="CAJJDM010000096">
    <property type="protein sequence ID" value="CAD8093457.1"/>
    <property type="molecule type" value="Genomic_DNA"/>
</dbReference>
<dbReference type="OMA" id="CRCACSI"/>
<name>A0A8S1NJU4_PARPR</name>
<comment type="caution">
    <text evidence="1">The sequence shown here is derived from an EMBL/GenBank/DDBJ whole genome shotgun (WGS) entry which is preliminary data.</text>
</comment>